<accession>A0ABT2PUI5</accession>
<comment type="pathway">
    <text evidence="10">Carbohydrate degradation.</text>
</comment>
<evidence type="ECO:0000256" key="10">
    <source>
        <dbReference type="HAMAP-Rule" id="MF_02227"/>
    </source>
</evidence>
<dbReference type="EMBL" id="JAOEGN010000003">
    <property type="protein sequence ID" value="MCU0104495.1"/>
    <property type="molecule type" value="Genomic_DNA"/>
</dbReference>
<evidence type="ECO:0000256" key="4">
    <source>
        <dbReference type="ARBA" id="ARBA00001947"/>
    </source>
</evidence>
<dbReference type="CDD" id="cd00429">
    <property type="entry name" value="RPE"/>
    <property type="match status" value="1"/>
</dbReference>
<dbReference type="Gene3D" id="3.20.20.70">
    <property type="entry name" value="Aldolase class I"/>
    <property type="match status" value="1"/>
</dbReference>
<comment type="function">
    <text evidence="10">Catalyzes the reversible epimerization of D-ribulose 5-phosphate to D-xylulose 5-phosphate.</text>
</comment>
<dbReference type="NCBIfam" id="TIGR01163">
    <property type="entry name" value="rpe"/>
    <property type="match status" value="1"/>
</dbReference>
<dbReference type="PROSITE" id="PS01086">
    <property type="entry name" value="RIBUL_P_3_EPIMER_2"/>
    <property type="match status" value="1"/>
</dbReference>
<evidence type="ECO:0000256" key="7">
    <source>
        <dbReference type="ARBA" id="ARBA00013188"/>
    </source>
</evidence>
<feature type="binding site" evidence="10">
    <location>
        <position position="6"/>
    </location>
    <ligand>
        <name>substrate</name>
    </ligand>
</feature>
<keyword evidence="13" id="KW-1185">Reference proteome</keyword>
<proteinExistence type="inferred from homology"/>
<dbReference type="RefSeq" id="WP_262095730.1">
    <property type="nucleotide sequence ID" value="NZ_JAOEGN010000003.1"/>
</dbReference>
<feature type="binding site" evidence="10">
    <location>
        <position position="31"/>
    </location>
    <ligand>
        <name>a divalent metal cation</name>
        <dbReference type="ChEBI" id="CHEBI:60240"/>
    </ligand>
</feature>
<dbReference type="PANTHER" id="PTHR11749">
    <property type="entry name" value="RIBULOSE-5-PHOSPHATE-3-EPIMERASE"/>
    <property type="match status" value="1"/>
</dbReference>
<evidence type="ECO:0000256" key="3">
    <source>
        <dbReference type="ARBA" id="ARBA00001941"/>
    </source>
</evidence>
<evidence type="ECO:0000256" key="11">
    <source>
        <dbReference type="PIRNR" id="PIRNR001461"/>
    </source>
</evidence>
<keyword evidence="9 10" id="KW-0413">Isomerase</keyword>
<feature type="binding site" evidence="10">
    <location>
        <position position="170"/>
    </location>
    <ligand>
        <name>a divalent metal cation</name>
        <dbReference type="ChEBI" id="CHEBI:60240"/>
    </ligand>
</feature>
<sequence length="209" mass="23187">MFIAPSILTANFNQLGSEIETISKSDYLHLDVMDGHLVPNISFGPHVLSGIKHLTKIPLDTHLMIQNPLDFIDQFVEIGSSIITVHVEANKVQESINRIKASGVKAGITLKPKTKLDEIFPFLDQVDLVLVMSVEPGFGGQKFMEDQLDKVRKLVEIRRAYKYHYLIEIDGGINGQTAKLAKEAGVDIAVVGSYVFNSKDRNATIEALR</sequence>
<gene>
    <name evidence="10 12" type="primary">rpe</name>
    <name evidence="12" type="ORF">N7603_02345</name>
</gene>
<dbReference type="InterPro" id="IPR011060">
    <property type="entry name" value="RibuloseP-bd_barrel"/>
</dbReference>
<comment type="cofactor">
    <cofactor evidence="4">
        <name>Zn(2+)</name>
        <dbReference type="ChEBI" id="CHEBI:29105"/>
    </cofactor>
</comment>
<comment type="catalytic activity">
    <reaction evidence="1 10 11">
        <text>D-ribulose 5-phosphate = D-xylulose 5-phosphate</text>
        <dbReference type="Rhea" id="RHEA:13677"/>
        <dbReference type="ChEBI" id="CHEBI:57737"/>
        <dbReference type="ChEBI" id="CHEBI:58121"/>
        <dbReference type="EC" id="5.1.3.1"/>
    </reaction>
</comment>
<dbReference type="EC" id="5.1.3.1" evidence="7 10"/>
<feature type="binding site" evidence="10">
    <location>
        <begin position="137"/>
        <end position="140"/>
    </location>
    <ligand>
        <name>substrate</name>
    </ligand>
</feature>
<feature type="binding site" evidence="10">
    <location>
        <begin position="192"/>
        <end position="193"/>
    </location>
    <ligand>
        <name>substrate</name>
    </ligand>
</feature>
<keyword evidence="8 10" id="KW-0479">Metal-binding</keyword>
<protein>
    <recommendedName>
        <fullName evidence="7 10">Ribulose-phosphate 3-epimerase</fullName>
        <ecNumber evidence="7 10">5.1.3.1</ecNumber>
    </recommendedName>
</protein>
<name>A0ABT2PUI5_9MOLU</name>
<evidence type="ECO:0000256" key="5">
    <source>
        <dbReference type="ARBA" id="ARBA00001954"/>
    </source>
</evidence>
<organism evidence="12 13">
    <name type="scientific">Paracholeplasma vituli</name>
    <dbReference type="NCBI Taxonomy" id="69473"/>
    <lineage>
        <taxon>Bacteria</taxon>
        <taxon>Bacillati</taxon>
        <taxon>Mycoplasmatota</taxon>
        <taxon>Mollicutes</taxon>
        <taxon>Acholeplasmatales</taxon>
        <taxon>Acholeplasmataceae</taxon>
        <taxon>Paracholeplasma</taxon>
    </lineage>
</organism>
<dbReference type="InterPro" id="IPR013785">
    <property type="entry name" value="Aldolase_TIM"/>
</dbReference>
<evidence type="ECO:0000256" key="6">
    <source>
        <dbReference type="ARBA" id="ARBA00009541"/>
    </source>
</evidence>
<dbReference type="Proteomes" id="UP001209076">
    <property type="component" value="Unassembled WGS sequence"/>
</dbReference>
<dbReference type="HAMAP" id="MF_02227">
    <property type="entry name" value="RPE"/>
    <property type="match status" value="1"/>
</dbReference>
<comment type="similarity">
    <text evidence="6 10 11">Belongs to the ribulose-phosphate 3-epimerase family.</text>
</comment>
<evidence type="ECO:0000256" key="1">
    <source>
        <dbReference type="ARBA" id="ARBA00001782"/>
    </source>
</evidence>
<comment type="caution">
    <text evidence="12">The sequence shown here is derived from an EMBL/GenBank/DDBJ whole genome shotgun (WGS) entry which is preliminary data.</text>
</comment>
<evidence type="ECO:0000256" key="8">
    <source>
        <dbReference type="ARBA" id="ARBA00022723"/>
    </source>
</evidence>
<comment type="cofactor">
    <cofactor evidence="3">
        <name>Co(2+)</name>
        <dbReference type="ChEBI" id="CHEBI:48828"/>
    </cofactor>
</comment>
<feature type="binding site" evidence="10">
    <location>
        <position position="62"/>
    </location>
    <ligand>
        <name>a divalent metal cation</name>
        <dbReference type="ChEBI" id="CHEBI:60240"/>
    </ligand>
</feature>
<comment type="cofactor">
    <cofactor evidence="10">
        <name>a divalent metal cation</name>
        <dbReference type="ChEBI" id="CHEBI:60240"/>
    </cofactor>
    <text evidence="10">Binds 1 divalent metal cation per subunit.</text>
</comment>
<comment type="cofactor">
    <cofactor evidence="2">
        <name>Mn(2+)</name>
        <dbReference type="ChEBI" id="CHEBI:29035"/>
    </cofactor>
</comment>
<dbReference type="InterPro" id="IPR000056">
    <property type="entry name" value="Ribul_P_3_epim-like"/>
</dbReference>
<feature type="binding site" evidence="10">
    <location>
        <position position="62"/>
    </location>
    <ligand>
        <name>substrate</name>
    </ligand>
</feature>
<feature type="binding site" evidence="10">
    <location>
        <position position="29"/>
    </location>
    <ligand>
        <name>a divalent metal cation</name>
        <dbReference type="ChEBI" id="CHEBI:60240"/>
    </ligand>
</feature>
<dbReference type="SUPFAM" id="SSF51366">
    <property type="entry name" value="Ribulose-phoshate binding barrel"/>
    <property type="match status" value="1"/>
</dbReference>
<reference evidence="13" key="1">
    <citation type="submission" date="2023-07" db="EMBL/GenBank/DDBJ databases">
        <title>Novel Mycoplasma species identified in domestic and wild animals.</title>
        <authorList>
            <person name="Volokhov D.V."/>
            <person name="Furtak V.A."/>
            <person name="Zagorodnyaya T.A."/>
        </authorList>
    </citation>
    <scope>NUCLEOTIDE SEQUENCE [LARGE SCALE GENOMIC DNA]</scope>
    <source>
        <strain evidence="13">92-19</strain>
    </source>
</reference>
<keyword evidence="10 11" id="KW-0119">Carbohydrate metabolism</keyword>
<dbReference type="PIRSF" id="PIRSF001461">
    <property type="entry name" value="RPE"/>
    <property type="match status" value="1"/>
</dbReference>
<evidence type="ECO:0000313" key="12">
    <source>
        <dbReference type="EMBL" id="MCU0104495.1"/>
    </source>
</evidence>
<evidence type="ECO:0000313" key="13">
    <source>
        <dbReference type="Proteomes" id="UP001209076"/>
    </source>
</evidence>
<evidence type="ECO:0000256" key="9">
    <source>
        <dbReference type="ARBA" id="ARBA00023235"/>
    </source>
</evidence>
<evidence type="ECO:0000256" key="2">
    <source>
        <dbReference type="ARBA" id="ARBA00001936"/>
    </source>
</evidence>
<comment type="cofactor">
    <cofactor evidence="5">
        <name>Fe(2+)</name>
        <dbReference type="ChEBI" id="CHEBI:29033"/>
    </cofactor>
</comment>
<feature type="binding site" evidence="10">
    <location>
        <begin position="170"/>
        <end position="172"/>
    </location>
    <ligand>
        <name>substrate</name>
    </ligand>
</feature>
<dbReference type="Pfam" id="PF00834">
    <property type="entry name" value="Ribul_P_3_epim"/>
    <property type="match status" value="1"/>
</dbReference>
<dbReference type="GO" id="GO:0004750">
    <property type="term" value="F:D-ribulose-phosphate 3-epimerase activity"/>
    <property type="evidence" value="ECO:0007669"/>
    <property type="project" value="UniProtKB-EC"/>
</dbReference>
<feature type="active site" description="Proton acceptor" evidence="10">
    <location>
        <position position="31"/>
    </location>
</feature>
<feature type="active site" description="Proton donor" evidence="10">
    <location>
        <position position="170"/>
    </location>
</feature>
<dbReference type="InterPro" id="IPR026019">
    <property type="entry name" value="Ribul_P_3_epim"/>
</dbReference>
<dbReference type="NCBIfam" id="NF004076">
    <property type="entry name" value="PRK05581.1-4"/>
    <property type="match status" value="1"/>
</dbReference>